<protein>
    <submittedName>
        <fullName evidence="5">Cathepsin B, putative</fullName>
    </submittedName>
</protein>
<dbReference type="EMBL" id="GG681295">
    <property type="protein sequence ID" value="EER04837.1"/>
    <property type="molecule type" value="Genomic_DNA"/>
</dbReference>
<comment type="similarity">
    <text evidence="1">Belongs to the peptidase C1 family.</text>
</comment>
<name>C5LEL9_PERM5</name>
<dbReference type="Gene3D" id="3.90.70.10">
    <property type="entry name" value="Cysteine proteinases"/>
    <property type="match status" value="1"/>
</dbReference>
<dbReference type="GO" id="GO:0006508">
    <property type="term" value="P:proteolysis"/>
    <property type="evidence" value="ECO:0007669"/>
    <property type="project" value="InterPro"/>
</dbReference>
<evidence type="ECO:0000256" key="2">
    <source>
        <dbReference type="ARBA" id="ARBA00023145"/>
    </source>
</evidence>
<feature type="region of interest" description="Disordered" evidence="3">
    <location>
        <begin position="1"/>
        <end position="29"/>
    </location>
</feature>
<feature type="domain" description="Peptidase C1A papain C-terminal" evidence="4">
    <location>
        <begin position="39"/>
        <end position="300"/>
    </location>
</feature>
<evidence type="ECO:0000259" key="4">
    <source>
        <dbReference type="SMART" id="SM00645"/>
    </source>
</evidence>
<evidence type="ECO:0000313" key="5">
    <source>
        <dbReference type="EMBL" id="EER04837.1"/>
    </source>
</evidence>
<dbReference type="AlphaFoldDB" id="C5LEL9"/>
<dbReference type="InterPro" id="IPR038765">
    <property type="entry name" value="Papain-like_cys_pep_sf"/>
</dbReference>
<dbReference type="PANTHER" id="PTHR12411">
    <property type="entry name" value="CYSTEINE PROTEASE FAMILY C1-RELATED"/>
    <property type="match status" value="1"/>
</dbReference>
<dbReference type="OMA" id="IMTIHED"/>
<sequence>MSIKDLPAGCSKDTMLSSAPDEGGENRLLGPTNPVLTTLPSNFNAQIKFASCADVIGHIRDQAECHNCWASASVGMFNDRVCIQSGGRITDILSLAYLTSCCNHANGCPKSDGCRRGSVAEGLIFMKNHGIVTGGEYKPPKKLGNDDGCWPYPFPKCNHVPGMKVKYPRCGSKVGRLAAPSHCDGLHCRRAGDVHRAKSWGRLPISPEKIKQEIFDNGPVAAIMTIHEDFRLYKSGVYEYKTGAMVGAHTLKLIGWGVEAGQEYWLAVNSWNEEWGDQGKIKLAVGKNALDEESRQQVPRRAVNELDEDAMMAESGAKTQKAMAQLKEDVFVEKQVHSHFEE</sequence>
<dbReference type="Pfam" id="PF00112">
    <property type="entry name" value="Peptidase_C1"/>
    <property type="match status" value="1"/>
</dbReference>
<dbReference type="Proteomes" id="UP000007800">
    <property type="component" value="Unassembled WGS sequence"/>
</dbReference>
<dbReference type="RefSeq" id="XP_002773021.1">
    <property type="nucleotide sequence ID" value="XM_002772975.1"/>
</dbReference>
<evidence type="ECO:0000256" key="3">
    <source>
        <dbReference type="SAM" id="MobiDB-lite"/>
    </source>
</evidence>
<dbReference type="OrthoDB" id="640249at2759"/>
<proteinExistence type="inferred from homology"/>
<dbReference type="SUPFAM" id="SSF54001">
    <property type="entry name" value="Cysteine proteinases"/>
    <property type="match status" value="1"/>
</dbReference>
<dbReference type="InParanoid" id="C5LEL9"/>
<evidence type="ECO:0000256" key="1">
    <source>
        <dbReference type="ARBA" id="ARBA00008455"/>
    </source>
</evidence>
<gene>
    <name evidence="5" type="ORF">Pmar_PMAR026389</name>
</gene>
<organism evidence="6">
    <name type="scientific">Perkinsus marinus (strain ATCC 50983 / TXsc)</name>
    <dbReference type="NCBI Taxonomy" id="423536"/>
    <lineage>
        <taxon>Eukaryota</taxon>
        <taxon>Sar</taxon>
        <taxon>Alveolata</taxon>
        <taxon>Perkinsozoa</taxon>
        <taxon>Perkinsea</taxon>
        <taxon>Perkinsida</taxon>
        <taxon>Perkinsidae</taxon>
        <taxon>Perkinsus</taxon>
    </lineage>
</organism>
<evidence type="ECO:0000313" key="6">
    <source>
        <dbReference type="Proteomes" id="UP000007800"/>
    </source>
</evidence>
<accession>C5LEL9</accession>
<dbReference type="GeneID" id="9050327"/>
<dbReference type="InterPro" id="IPR013128">
    <property type="entry name" value="Peptidase_C1A"/>
</dbReference>
<dbReference type="GO" id="GO:0008234">
    <property type="term" value="F:cysteine-type peptidase activity"/>
    <property type="evidence" value="ECO:0007669"/>
    <property type="project" value="InterPro"/>
</dbReference>
<reference evidence="5 6" key="1">
    <citation type="submission" date="2008-07" db="EMBL/GenBank/DDBJ databases">
        <authorList>
            <person name="El-Sayed N."/>
            <person name="Caler E."/>
            <person name="Inman J."/>
            <person name="Amedeo P."/>
            <person name="Hass B."/>
            <person name="Wortman J."/>
        </authorList>
    </citation>
    <scope>NUCLEOTIDE SEQUENCE [LARGE SCALE GENOMIC DNA]</scope>
    <source>
        <strain evidence="6">ATCC 50983 / TXsc</strain>
    </source>
</reference>
<keyword evidence="6" id="KW-1185">Reference proteome</keyword>
<dbReference type="InterPro" id="IPR000668">
    <property type="entry name" value="Peptidase_C1A_C"/>
</dbReference>
<dbReference type="SMART" id="SM00645">
    <property type="entry name" value="Pept_C1"/>
    <property type="match status" value="1"/>
</dbReference>
<keyword evidence="2" id="KW-0865">Zymogen</keyword>